<keyword evidence="11" id="KW-0472">Membrane</keyword>
<dbReference type="GO" id="GO:0046930">
    <property type="term" value="C:pore complex"/>
    <property type="evidence" value="ECO:0007669"/>
    <property type="project" value="UniProtKB-KW"/>
</dbReference>
<comment type="caution">
    <text evidence="18">The sequence shown here is derived from an EMBL/GenBank/DDBJ whole genome shotgun (WGS) entry which is preliminary data.</text>
</comment>
<evidence type="ECO:0000313" key="18">
    <source>
        <dbReference type="EMBL" id="TDQ49124.1"/>
    </source>
</evidence>
<feature type="chain" id="PRO_5020852844" evidence="15">
    <location>
        <begin position="22"/>
        <end position="206"/>
    </location>
</feature>
<evidence type="ECO:0000313" key="19">
    <source>
        <dbReference type="Proteomes" id="UP000295375"/>
    </source>
</evidence>
<sequence>MRHTFLLFPLIVLVLAACSSREPLPSAPLNQPFTTDPDRYQYLIGPGDSMSIFVWRNSEVSTTVTVRPDGRITAPLVEDVMAANKTPTQLARDLEKALGAYIKDPIVTVTMTGFVGPFAEQIRVVGEAAKPQSLSYRQHMTLLDAMIAVGGLTDYANGNGAILTRIVEGQQREYTVRLTDLIKDGDITANAELLPGDVIIIPESFF</sequence>
<evidence type="ECO:0000256" key="14">
    <source>
        <dbReference type="ARBA" id="ARBA00023288"/>
    </source>
</evidence>
<evidence type="ECO:0000256" key="8">
    <source>
        <dbReference type="ARBA" id="ARBA00023047"/>
    </source>
</evidence>
<evidence type="ECO:0000256" key="3">
    <source>
        <dbReference type="ARBA" id="ARBA00022448"/>
    </source>
</evidence>
<feature type="signal peptide" evidence="15">
    <location>
        <begin position="1"/>
        <end position="21"/>
    </location>
</feature>
<keyword evidence="3" id="KW-0813">Transport</keyword>
<dbReference type="InterPro" id="IPR003715">
    <property type="entry name" value="Poly_export_N"/>
</dbReference>
<evidence type="ECO:0000256" key="6">
    <source>
        <dbReference type="ARBA" id="ARBA00022692"/>
    </source>
</evidence>
<organism evidence="18 19">
    <name type="scientific">Permianibacter aggregans</name>
    <dbReference type="NCBI Taxonomy" id="1510150"/>
    <lineage>
        <taxon>Bacteria</taxon>
        <taxon>Pseudomonadati</taxon>
        <taxon>Pseudomonadota</taxon>
        <taxon>Gammaproteobacteria</taxon>
        <taxon>Pseudomonadales</taxon>
        <taxon>Pseudomonadaceae</taxon>
        <taxon>Permianibacter</taxon>
    </lineage>
</organism>
<dbReference type="GO" id="GO:0015288">
    <property type="term" value="F:porin activity"/>
    <property type="evidence" value="ECO:0007669"/>
    <property type="project" value="UniProtKB-KW"/>
</dbReference>
<reference evidence="18 19" key="1">
    <citation type="submission" date="2019-03" db="EMBL/GenBank/DDBJ databases">
        <title>Genomic Encyclopedia of Type Strains, Phase IV (KMG-IV): sequencing the most valuable type-strain genomes for metagenomic binning, comparative biology and taxonomic classification.</title>
        <authorList>
            <person name="Goeker M."/>
        </authorList>
    </citation>
    <scope>NUCLEOTIDE SEQUENCE [LARGE SCALE GENOMIC DNA]</scope>
    <source>
        <strain evidence="18 19">DSM 103792</strain>
    </source>
</reference>
<evidence type="ECO:0000256" key="1">
    <source>
        <dbReference type="ARBA" id="ARBA00004571"/>
    </source>
</evidence>
<evidence type="ECO:0000256" key="13">
    <source>
        <dbReference type="ARBA" id="ARBA00023237"/>
    </source>
</evidence>
<evidence type="ECO:0000259" key="16">
    <source>
        <dbReference type="Pfam" id="PF02563"/>
    </source>
</evidence>
<dbReference type="Pfam" id="PF22461">
    <property type="entry name" value="SLBB_2"/>
    <property type="match status" value="1"/>
</dbReference>
<keyword evidence="19" id="KW-1185">Reference proteome</keyword>
<accession>A0A4R6UZI2</accession>
<evidence type="ECO:0000256" key="9">
    <source>
        <dbReference type="ARBA" id="ARBA00023065"/>
    </source>
</evidence>
<dbReference type="Gene3D" id="3.10.560.10">
    <property type="entry name" value="Outer membrane lipoprotein wza domain like"/>
    <property type="match status" value="1"/>
</dbReference>
<evidence type="ECO:0000256" key="5">
    <source>
        <dbReference type="ARBA" id="ARBA00022597"/>
    </source>
</evidence>
<keyword evidence="4" id="KW-1134">Transmembrane beta strand</keyword>
<keyword evidence="5" id="KW-0762">Sugar transport</keyword>
<dbReference type="InterPro" id="IPR054765">
    <property type="entry name" value="SLBB_dom"/>
</dbReference>
<dbReference type="InterPro" id="IPR017477">
    <property type="entry name" value="PEP-CTERM_polysacc_export"/>
</dbReference>
<keyword evidence="13" id="KW-0998">Cell outer membrane</keyword>
<keyword evidence="7 15" id="KW-0732">Signal</keyword>
<feature type="domain" description="SLBB" evidence="17">
    <location>
        <begin position="122"/>
        <end position="201"/>
    </location>
</feature>
<proteinExistence type="inferred from homology"/>
<evidence type="ECO:0000256" key="7">
    <source>
        <dbReference type="ARBA" id="ARBA00022729"/>
    </source>
</evidence>
<dbReference type="PANTHER" id="PTHR33619">
    <property type="entry name" value="POLYSACCHARIDE EXPORT PROTEIN GFCE-RELATED"/>
    <property type="match status" value="1"/>
</dbReference>
<evidence type="ECO:0000256" key="2">
    <source>
        <dbReference type="ARBA" id="ARBA00009450"/>
    </source>
</evidence>
<dbReference type="PROSITE" id="PS51257">
    <property type="entry name" value="PROKAR_LIPOPROTEIN"/>
    <property type="match status" value="1"/>
</dbReference>
<dbReference type="Pfam" id="PF02563">
    <property type="entry name" value="Poly_export"/>
    <property type="match status" value="1"/>
</dbReference>
<dbReference type="EMBL" id="SNYM01000005">
    <property type="protein sequence ID" value="TDQ49124.1"/>
    <property type="molecule type" value="Genomic_DNA"/>
</dbReference>
<dbReference type="AlphaFoldDB" id="A0A4R6UZI2"/>
<feature type="domain" description="Polysaccharide export protein N-terminal" evidence="16">
    <location>
        <begin position="37"/>
        <end position="111"/>
    </location>
</feature>
<dbReference type="GO" id="GO:0009279">
    <property type="term" value="C:cell outer membrane"/>
    <property type="evidence" value="ECO:0007669"/>
    <property type="project" value="UniProtKB-SubCell"/>
</dbReference>
<dbReference type="Gene3D" id="3.30.1950.10">
    <property type="entry name" value="wza like domain"/>
    <property type="match status" value="1"/>
</dbReference>
<dbReference type="GO" id="GO:0015159">
    <property type="term" value="F:polysaccharide transmembrane transporter activity"/>
    <property type="evidence" value="ECO:0007669"/>
    <property type="project" value="InterPro"/>
</dbReference>
<comment type="subcellular location">
    <subcellularLocation>
        <location evidence="1">Cell outer membrane</location>
        <topology evidence="1">Multi-pass membrane protein</topology>
    </subcellularLocation>
</comment>
<protein>
    <submittedName>
        <fullName evidence="18">Polysaccharide export outer membrane protein</fullName>
    </submittedName>
</protein>
<keyword evidence="12" id="KW-0564">Palmitate</keyword>
<evidence type="ECO:0000256" key="15">
    <source>
        <dbReference type="SAM" id="SignalP"/>
    </source>
</evidence>
<name>A0A4R6UZI2_9GAMM</name>
<gene>
    <name evidence="18" type="ORF">EV696_10598</name>
</gene>
<dbReference type="RefSeq" id="WP_198325094.1">
    <property type="nucleotide sequence ID" value="NZ_CP037953.1"/>
</dbReference>
<evidence type="ECO:0000256" key="12">
    <source>
        <dbReference type="ARBA" id="ARBA00023139"/>
    </source>
</evidence>
<comment type="similarity">
    <text evidence="2">Belongs to the BexD/CtrA/VexA family.</text>
</comment>
<evidence type="ECO:0000256" key="11">
    <source>
        <dbReference type="ARBA" id="ARBA00023136"/>
    </source>
</evidence>
<dbReference type="PANTHER" id="PTHR33619:SF3">
    <property type="entry name" value="POLYSACCHARIDE EXPORT PROTEIN GFCE-RELATED"/>
    <property type="match status" value="1"/>
</dbReference>
<dbReference type="InterPro" id="IPR049712">
    <property type="entry name" value="Poly_export"/>
</dbReference>
<dbReference type="NCBIfam" id="TIGR03027">
    <property type="entry name" value="pepcterm_export"/>
    <property type="match status" value="1"/>
</dbReference>
<keyword evidence="14" id="KW-0449">Lipoprotein</keyword>
<dbReference type="Proteomes" id="UP000295375">
    <property type="component" value="Unassembled WGS sequence"/>
</dbReference>
<keyword evidence="8" id="KW-0625">Polysaccharide transport</keyword>
<dbReference type="GO" id="GO:0006811">
    <property type="term" value="P:monoatomic ion transport"/>
    <property type="evidence" value="ECO:0007669"/>
    <property type="project" value="UniProtKB-KW"/>
</dbReference>
<evidence type="ECO:0000256" key="4">
    <source>
        <dbReference type="ARBA" id="ARBA00022452"/>
    </source>
</evidence>
<evidence type="ECO:0000259" key="17">
    <source>
        <dbReference type="Pfam" id="PF22461"/>
    </source>
</evidence>
<keyword evidence="6" id="KW-0812">Transmembrane</keyword>
<evidence type="ECO:0000256" key="10">
    <source>
        <dbReference type="ARBA" id="ARBA00023114"/>
    </source>
</evidence>
<keyword evidence="9" id="KW-0406">Ion transport</keyword>
<keyword evidence="10" id="KW-0626">Porin</keyword>